<dbReference type="RefSeq" id="XP_002911970.1">
    <property type="nucleotide sequence ID" value="XM_002911924.1"/>
</dbReference>
<evidence type="ECO:0000313" key="1">
    <source>
        <dbReference type="EMBL" id="EFI28476.1"/>
    </source>
</evidence>
<dbReference type="VEuPathDB" id="FungiDB:CC1G_14009"/>
<dbReference type="AlphaFoldDB" id="D6RKT3"/>
<proteinExistence type="predicted"/>
<dbReference type="EMBL" id="AACS02000002">
    <property type="protein sequence ID" value="EFI28476.1"/>
    <property type="molecule type" value="Genomic_DNA"/>
</dbReference>
<reference evidence="1 2" key="1">
    <citation type="journal article" date="2010" name="Proc. Natl. Acad. Sci. U.S.A.">
        <title>Insights into evolution of multicellular fungi from the assembled chromosomes of the mushroom Coprinopsis cinerea (Coprinus cinereus).</title>
        <authorList>
            <person name="Stajich J.E."/>
            <person name="Wilke S.K."/>
            <person name="Ahren D."/>
            <person name="Au C.H."/>
            <person name="Birren B.W."/>
            <person name="Borodovsky M."/>
            <person name="Burns C."/>
            <person name="Canback B."/>
            <person name="Casselton L.A."/>
            <person name="Cheng C.K."/>
            <person name="Deng J."/>
            <person name="Dietrich F.S."/>
            <person name="Fargo D.C."/>
            <person name="Farman M.L."/>
            <person name="Gathman A.C."/>
            <person name="Goldberg J."/>
            <person name="Guigo R."/>
            <person name="Hoegger P.J."/>
            <person name="Hooker J.B."/>
            <person name="Huggins A."/>
            <person name="James T.Y."/>
            <person name="Kamada T."/>
            <person name="Kilaru S."/>
            <person name="Kodira C."/>
            <person name="Kues U."/>
            <person name="Kupfer D."/>
            <person name="Kwan H.S."/>
            <person name="Lomsadze A."/>
            <person name="Li W."/>
            <person name="Lilly W.W."/>
            <person name="Ma L.J."/>
            <person name="Mackey A.J."/>
            <person name="Manning G."/>
            <person name="Martin F."/>
            <person name="Muraguchi H."/>
            <person name="Natvig D.O."/>
            <person name="Palmerini H."/>
            <person name="Ramesh M.A."/>
            <person name="Rehmeyer C.J."/>
            <person name="Roe B.A."/>
            <person name="Shenoy N."/>
            <person name="Stanke M."/>
            <person name="Ter-Hovhannisyan V."/>
            <person name="Tunlid A."/>
            <person name="Velagapudi R."/>
            <person name="Vision T.J."/>
            <person name="Zeng Q."/>
            <person name="Zolan M.E."/>
            <person name="Pukkila P.J."/>
        </authorList>
    </citation>
    <scope>NUCLEOTIDE SEQUENCE [LARGE SCALE GENOMIC DNA]</scope>
    <source>
        <strain evidence="2">Okayama-7 / 130 / ATCC MYA-4618 / FGSC 9003</strain>
    </source>
</reference>
<organism evidence="1 2">
    <name type="scientific">Coprinopsis cinerea (strain Okayama-7 / 130 / ATCC MYA-4618 / FGSC 9003)</name>
    <name type="common">Inky cap fungus</name>
    <name type="synonym">Hormographiella aspergillata</name>
    <dbReference type="NCBI Taxonomy" id="240176"/>
    <lineage>
        <taxon>Eukaryota</taxon>
        <taxon>Fungi</taxon>
        <taxon>Dikarya</taxon>
        <taxon>Basidiomycota</taxon>
        <taxon>Agaricomycotina</taxon>
        <taxon>Agaricomycetes</taxon>
        <taxon>Agaricomycetidae</taxon>
        <taxon>Agaricales</taxon>
        <taxon>Agaricineae</taxon>
        <taxon>Psathyrellaceae</taxon>
        <taxon>Coprinopsis</taxon>
    </lineage>
</organism>
<evidence type="ECO:0000313" key="2">
    <source>
        <dbReference type="Proteomes" id="UP000001861"/>
    </source>
</evidence>
<sequence length="81" mass="9182">MPAPAAFPPVPGIWVAKGDSVQRSLKVLLRLEGVCHKRRSLNSKFTICCHTMRSPEWRRPILWTRVPPASCEYESFGNFGL</sequence>
<dbReference type="Proteomes" id="UP000001861">
    <property type="component" value="Unassembled WGS sequence"/>
</dbReference>
<comment type="caution">
    <text evidence="1">The sequence shown here is derived from an EMBL/GenBank/DDBJ whole genome shotgun (WGS) entry which is preliminary data.</text>
</comment>
<protein>
    <submittedName>
        <fullName evidence="1">Uncharacterized protein</fullName>
    </submittedName>
</protein>
<keyword evidence="2" id="KW-1185">Reference proteome</keyword>
<accession>D6RKT3</accession>
<dbReference type="InParanoid" id="D6RKT3"/>
<dbReference type="HOGENOM" id="CLU_2573792_0_0_1"/>
<name>D6RKT3_COPC7</name>
<gene>
    <name evidence="1" type="ORF">CC1G_14009</name>
</gene>
<dbReference type="GeneID" id="9379233"/>
<dbReference type="KEGG" id="cci:CC1G_14009"/>